<feature type="transmembrane region" description="Helical" evidence="7">
    <location>
        <begin position="193"/>
        <end position="211"/>
    </location>
</feature>
<dbReference type="GO" id="GO:0004252">
    <property type="term" value="F:serine-type endopeptidase activity"/>
    <property type="evidence" value="ECO:0007669"/>
    <property type="project" value="InterPro"/>
</dbReference>
<dbReference type="AlphaFoldDB" id="A0A1F4VDW9"/>
<dbReference type="SUPFAM" id="SSF144091">
    <property type="entry name" value="Rhomboid-like"/>
    <property type="match status" value="1"/>
</dbReference>
<comment type="caution">
    <text evidence="9">The sequence shown here is derived from an EMBL/GenBank/DDBJ whole genome shotgun (WGS) entry which is preliminary data.</text>
</comment>
<name>A0A1F4VDW9_UNCKA</name>
<dbReference type="InterPro" id="IPR022764">
    <property type="entry name" value="Peptidase_S54_rhomboid_dom"/>
</dbReference>
<evidence type="ECO:0000256" key="1">
    <source>
        <dbReference type="ARBA" id="ARBA00004141"/>
    </source>
</evidence>
<sequence length="221" mass="24241">MIPIKDSEPSGIFPLATISIVIICAIILFNEMSQVNLEEFVFKWALVPSLIDFSNFSTLYPFVTSIFLHGGFLHFLSNMWFLLIFGDNVEASLGTIKYIIFFLLAGIFASFVQFLFLVGSNVPILGASGAIAGVLGFYMVAFPKNKVDTLIPYIGLITTIRLPAQAVLLMWFVTQLFNGTAGFISETSATSGIAWWAHIGGFIFGAFIGLLHGNSKRSFNV</sequence>
<dbReference type="PANTHER" id="PTHR43731">
    <property type="entry name" value="RHOMBOID PROTEASE"/>
    <property type="match status" value="1"/>
</dbReference>
<keyword evidence="6 7" id="KW-0472">Membrane</keyword>
<proteinExistence type="inferred from homology"/>
<dbReference type="InterPro" id="IPR050925">
    <property type="entry name" value="Rhomboid_protease_S54"/>
</dbReference>
<dbReference type="EMBL" id="MEVI01000002">
    <property type="protein sequence ID" value="OGC55369.1"/>
    <property type="molecule type" value="Genomic_DNA"/>
</dbReference>
<evidence type="ECO:0000256" key="3">
    <source>
        <dbReference type="ARBA" id="ARBA00022692"/>
    </source>
</evidence>
<comment type="subcellular location">
    <subcellularLocation>
        <location evidence="1">Membrane</location>
        <topology evidence="1">Multi-pass membrane protein</topology>
    </subcellularLocation>
</comment>
<keyword evidence="4" id="KW-0378">Hydrolase</keyword>
<organism evidence="9 10">
    <name type="scientific">candidate division WWE3 bacterium RIFCSPLOWO2_01_FULL_41_18</name>
    <dbReference type="NCBI Taxonomy" id="1802625"/>
    <lineage>
        <taxon>Bacteria</taxon>
        <taxon>Katanobacteria</taxon>
    </lineage>
</organism>
<evidence type="ECO:0000256" key="2">
    <source>
        <dbReference type="ARBA" id="ARBA00009045"/>
    </source>
</evidence>
<evidence type="ECO:0000313" key="10">
    <source>
        <dbReference type="Proteomes" id="UP000176504"/>
    </source>
</evidence>
<comment type="similarity">
    <text evidence="2">Belongs to the peptidase S54 family.</text>
</comment>
<feature type="transmembrane region" description="Helical" evidence="7">
    <location>
        <begin position="124"/>
        <end position="141"/>
    </location>
</feature>
<evidence type="ECO:0000313" key="9">
    <source>
        <dbReference type="EMBL" id="OGC55369.1"/>
    </source>
</evidence>
<feature type="transmembrane region" description="Helical" evidence="7">
    <location>
        <begin position="98"/>
        <end position="118"/>
    </location>
</feature>
<dbReference type="PANTHER" id="PTHR43731:SF14">
    <property type="entry name" value="PRESENILIN-ASSOCIATED RHOMBOID-LIKE PROTEIN, MITOCHONDRIAL"/>
    <property type="match status" value="1"/>
</dbReference>
<evidence type="ECO:0000256" key="4">
    <source>
        <dbReference type="ARBA" id="ARBA00022801"/>
    </source>
</evidence>
<evidence type="ECO:0000259" key="8">
    <source>
        <dbReference type="Pfam" id="PF01694"/>
    </source>
</evidence>
<reference evidence="9 10" key="1">
    <citation type="journal article" date="2016" name="Nat. Commun.">
        <title>Thousands of microbial genomes shed light on interconnected biogeochemical processes in an aquifer system.</title>
        <authorList>
            <person name="Anantharaman K."/>
            <person name="Brown C.T."/>
            <person name="Hug L.A."/>
            <person name="Sharon I."/>
            <person name="Castelle C.J."/>
            <person name="Probst A.J."/>
            <person name="Thomas B.C."/>
            <person name="Singh A."/>
            <person name="Wilkins M.J."/>
            <person name="Karaoz U."/>
            <person name="Brodie E.L."/>
            <person name="Williams K.H."/>
            <person name="Hubbard S.S."/>
            <person name="Banfield J.F."/>
        </authorList>
    </citation>
    <scope>NUCLEOTIDE SEQUENCE [LARGE SCALE GENOMIC DNA]</scope>
</reference>
<keyword evidence="3 7" id="KW-0812">Transmembrane</keyword>
<feature type="transmembrane region" description="Helical" evidence="7">
    <location>
        <begin position="66"/>
        <end position="86"/>
    </location>
</feature>
<gene>
    <name evidence="9" type="ORF">A3A78_00205</name>
</gene>
<keyword evidence="5 7" id="KW-1133">Transmembrane helix</keyword>
<protein>
    <recommendedName>
        <fullName evidence="8">Peptidase S54 rhomboid domain-containing protein</fullName>
    </recommendedName>
</protein>
<evidence type="ECO:0000256" key="5">
    <source>
        <dbReference type="ARBA" id="ARBA00022989"/>
    </source>
</evidence>
<feature type="transmembrane region" description="Helical" evidence="7">
    <location>
        <begin position="153"/>
        <end position="173"/>
    </location>
</feature>
<evidence type="ECO:0000256" key="6">
    <source>
        <dbReference type="ARBA" id="ARBA00023136"/>
    </source>
</evidence>
<dbReference type="GO" id="GO:0016020">
    <property type="term" value="C:membrane"/>
    <property type="evidence" value="ECO:0007669"/>
    <property type="project" value="UniProtKB-SubCell"/>
</dbReference>
<dbReference type="InterPro" id="IPR035952">
    <property type="entry name" value="Rhomboid-like_sf"/>
</dbReference>
<feature type="transmembrane region" description="Helical" evidence="7">
    <location>
        <begin position="12"/>
        <end position="29"/>
    </location>
</feature>
<dbReference type="Gene3D" id="1.20.1540.10">
    <property type="entry name" value="Rhomboid-like"/>
    <property type="match status" value="1"/>
</dbReference>
<dbReference type="Proteomes" id="UP000176504">
    <property type="component" value="Unassembled WGS sequence"/>
</dbReference>
<feature type="domain" description="Peptidase S54 rhomboid" evidence="8">
    <location>
        <begin position="59"/>
        <end position="211"/>
    </location>
</feature>
<accession>A0A1F4VDW9</accession>
<dbReference type="Pfam" id="PF01694">
    <property type="entry name" value="Rhomboid"/>
    <property type="match status" value="1"/>
</dbReference>
<evidence type="ECO:0000256" key="7">
    <source>
        <dbReference type="SAM" id="Phobius"/>
    </source>
</evidence>